<feature type="domain" description="YdhG-like" evidence="1">
    <location>
        <begin position="17"/>
        <end position="112"/>
    </location>
</feature>
<dbReference type="SUPFAM" id="SSF159888">
    <property type="entry name" value="YdhG-like"/>
    <property type="match status" value="1"/>
</dbReference>
<protein>
    <submittedName>
        <fullName evidence="3">DUF1801 domain-containing protein</fullName>
    </submittedName>
    <submittedName>
        <fullName evidence="2">Iron chaperone</fullName>
    </submittedName>
</protein>
<dbReference type="Proteomes" id="UP000223828">
    <property type="component" value="Unassembled WGS sequence"/>
</dbReference>
<gene>
    <name evidence="2" type="ORF">BTJ66_10400</name>
    <name evidence="3" type="ORF">MNY58_12445</name>
</gene>
<evidence type="ECO:0000313" key="5">
    <source>
        <dbReference type="Proteomes" id="UP001056588"/>
    </source>
</evidence>
<reference evidence="4" key="2">
    <citation type="submission" date="2017-10" db="EMBL/GenBank/DDBJ databases">
        <title>Staphylococcus edaphicus sp. nov., isolated in Antarctica, harbouring mecC gene and genomic islands essential in adaptation to extreme environment.</title>
        <authorList>
            <person name="Pantucek R."/>
            <person name="Sedlacek I."/>
            <person name="Indrakova A."/>
            <person name="Vrbovska V."/>
            <person name="Maslanova I."/>
            <person name="Kovarovic V."/>
            <person name="Svec P."/>
            <person name="Kralova S."/>
            <person name="Kristofova L."/>
            <person name="Keklakova J."/>
            <person name="Petras P."/>
            <person name="Doskar J."/>
        </authorList>
    </citation>
    <scope>NUCLEOTIDE SEQUENCE [LARGE SCALE GENOMIC DNA]</scope>
    <source>
        <strain evidence="4">CCM 5085</strain>
    </source>
</reference>
<organism evidence="2 4">
    <name type="scientific">Staphylococcus edaphicus</name>
    <dbReference type="NCBI Taxonomy" id="1955013"/>
    <lineage>
        <taxon>Bacteria</taxon>
        <taxon>Bacillati</taxon>
        <taxon>Bacillota</taxon>
        <taxon>Bacilli</taxon>
        <taxon>Bacillales</taxon>
        <taxon>Staphylococcaceae</taxon>
        <taxon>Staphylococcus</taxon>
    </lineage>
</organism>
<reference evidence="2" key="1">
    <citation type="journal article" date="2017" name="Appl. Environ. Microbiol.">
        <title>Staphylococcus edaphicus sp. nov., isolated in Antarctica, harbours mecC gene and genomic islands with suspected role in adaptation to extreme environment.</title>
        <authorList>
            <person name="Pantucek R."/>
            <person name="Sedlacek I."/>
            <person name="Indrakova A."/>
            <person name="Vrbovska V."/>
            <person name="Maslanova I."/>
            <person name="Kovarovic V."/>
            <person name="Svec P."/>
            <person name="Kralova S."/>
            <person name="Kristofova L."/>
            <person name="Keklakova J."/>
            <person name="Petras P."/>
            <person name="Doskar J."/>
        </authorList>
    </citation>
    <scope>NUCLEOTIDE SEQUENCE</scope>
    <source>
        <strain evidence="2">CCM 8730</strain>
    </source>
</reference>
<dbReference type="AlphaFoldDB" id="A0A2C6WMP3"/>
<evidence type="ECO:0000313" key="4">
    <source>
        <dbReference type="Proteomes" id="UP000223828"/>
    </source>
</evidence>
<dbReference type="InterPro" id="IPR014922">
    <property type="entry name" value="YdhG-like"/>
</dbReference>
<dbReference type="Proteomes" id="UP001056588">
    <property type="component" value="Chromosome"/>
</dbReference>
<sequence>MTDTFDTFLKTIDNEAHRTRLEDIFNWITDTFPNLERTIKWNQPMFTDHGTFIIAFSTAKQHVSVAPETKALNAFTQQIENAGYSQTNNLYRIKWNQDVDFVLLNDIIQYNIDDKSDCDTFWRT</sequence>
<dbReference type="OrthoDB" id="384795at2"/>
<dbReference type="Gene3D" id="3.90.1150.200">
    <property type="match status" value="1"/>
</dbReference>
<name>A0A2C6WMP3_9STAP</name>
<dbReference type="EMBL" id="CP093217">
    <property type="protein sequence ID" value="UQW81351.1"/>
    <property type="molecule type" value="Genomic_DNA"/>
</dbReference>
<reference evidence="3" key="4">
    <citation type="submission" date="2022-03" db="EMBL/GenBank/DDBJ databases">
        <title>Complete Genome Sequence of Staphylococcus edaphicus strain CCM 8731.</title>
        <authorList>
            <person name="Rimmer C.O."/>
            <person name="Thomas J.C."/>
        </authorList>
    </citation>
    <scope>NUCLEOTIDE SEQUENCE</scope>
    <source>
        <strain evidence="3">CCM 8731</strain>
    </source>
</reference>
<dbReference type="RefSeq" id="WP_099090888.1">
    <property type="nucleotide sequence ID" value="NZ_CP093217.1"/>
</dbReference>
<evidence type="ECO:0000313" key="2">
    <source>
        <dbReference type="EMBL" id="PHK49026.1"/>
    </source>
</evidence>
<evidence type="ECO:0000259" key="1">
    <source>
        <dbReference type="Pfam" id="PF08818"/>
    </source>
</evidence>
<keyword evidence="5" id="KW-1185">Reference proteome</keyword>
<evidence type="ECO:0000313" key="3">
    <source>
        <dbReference type="EMBL" id="UQW81351.1"/>
    </source>
</evidence>
<reference evidence="2" key="3">
    <citation type="submission" date="2017-10" db="EMBL/GenBank/DDBJ databases">
        <authorList>
            <person name="Vrbovska V."/>
            <person name="Kovarovic V."/>
            <person name="Indrakova A."/>
        </authorList>
    </citation>
    <scope>NUCLEOTIDE SEQUENCE</scope>
    <source>
        <strain evidence="2">CCM 8730</strain>
    </source>
</reference>
<accession>A0A2C6WMP3</accession>
<dbReference type="Pfam" id="PF08818">
    <property type="entry name" value="DUF1801"/>
    <property type="match status" value="1"/>
</dbReference>
<proteinExistence type="predicted"/>
<dbReference type="EMBL" id="MRZN01000018">
    <property type="protein sequence ID" value="PHK49026.1"/>
    <property type="molecule type" value="Genomic_DNA"/>
</dbReference>